<keyword evidence="2" id="KW-1185">Reference proteome</keyword>
<organism evidence="1 2">
    <name type="scientific">Leucogyrophana mollusca</name>
    <dbReference type="NCBI Taxonomy" id="85980"/>
    <lineage>
        <taxon>Eukaryota</taxon>
        <taxon>Fungi</taxon>
        <taxon>Dikarya</taxon>
        <taxon>Basidiomycota</taxon>
        <taxon>Agaricomycotina</taxon>
        <taxon>Agaricomycetes</taxon>
        <taxon>Agaricomycetidae</taxon>
        <taxon>Boletales</taxon>
        <taxon>Boletales incertae sedis</taxon>
        <taxon>Leucogyrophana</taxon>
    </lineage>
</organism>
<gene>
    <name evidence="1" type="ORF">BV22DRAFT_880645</name>
</gene>
<protein>
    <submittedName>
        <fullName evidence="1">Uncharacterized protein</fullName>
    </submittedName>
</protein>
<dbReference type="Proteomes" id="UP000790709">
    <property type="component" value="Unassembled WGS sequence"/>
</dbReference>
<evidence type="ECO:0000313" key="1">
    <source>
        <dbReference type="EMBL" id="KAH7919087.1"/>
    </source>
</evidence>
<proteinExistence type="predicted"/>
<accession>A0ACB8B092</accession>
<reference evidence="1" key="1">
    <citation type="journal article" date="2021" name="New Phytol.">
        <title>Evolutionary innovations through gain and loss of genes in the ectomycorrhizal Boletales.</title>
        <authorList>
            <person name="Wu G."/>
            <person name="Miyauchi S."/>
            <person name="Morin E."/>
            <person name="Kuo A."/>
            <person name="Drula E."/>
            <person name="Varga T."/>
            <person name="Kohler A."/>
            <person name="Feng B."/>
            <person name="Cao Y."/>
            <person name="Lipzen A."/>
            <person name="Daum C."/>
            <person name="Hundley H."/>
            <person name="Pangilinan J."/>
            <person name="Johnson J."/>
            <person name="Barry K."/>
            <person name="LaButti K."/>
            <person name="Ng V."/>
            <person name="Ahrendt S."/>
            <person name="Min B."/>
            <person name="Choi I.G."/>
            <person name="Park H."/>
            <person name="Plett J.M."/>
            <person name="Magnuson J."/>
            <person name="Spatafora J.W."/>
            <person name="Nagy L.G."/>
            <person name="Henrissat B."/>
            <person name="Grigoriev I.V."/>
            <person name="Yang Z.L."/>
            <person name="Xu J."/>
            <person name="Martin F.M."/>
        </authorList>
    </citation>
    <scope>NUCLEOTIDE SEQUENCE</scope>
    <source>
        <strain evidence="1">KUC20120723A-06</strain>
    </source>
</reference>
<evidence type="ECO:0000313" key="2">
    <source>
        <dbReference type="Proteomes" id="UP000790709"/>
    </source>
</evidence>
<dbReference type="EMBL" id="MU266696">
    <property type="protein sequence ID" value="KAH7919087.1"/>
    <property type="molecule type" value="Genomic_DNA"/>
</dbReference>
<sequence>MPASIAVFLRLTIFNIALSMPTVPARLNPAEAVAILADLIVLARSAEIPVASGKPCQGTDLPLYIAPKDTVLRLDLLGAPVETMKEATSAISFDISDEREVSEYYSFRFPPGATPAAILDAASEIGDISPLPYQETLPMSAQRLARSPPRGHNSLTHKFAPYSIPTRLDQAKPDRRML</sequence>
<comment type="caution">
    <text evidence="1">The sequence shown here is derived from an EMBL/GenBank/DDBJ whole genome shotgun (WGS) entry which is preliminary data.</text>
</comment>
<name>A0ACB8B092_9AGAM</name>